<dbReference type="NCBIfam" id="NF005994">
    <property type="entry name" value="PRK08118.1"/>
    <property type="match status" value="1"/>
</dbReference>
<dbReference type="RefSeq" id="WP_282909733.1">
    <property type="nucleotide sequence ID" value="NZ_JAGRPV010000001.1"/>
</dbReference>
<dbReference type="SUPFAM" id="SSF52540">
    <property type="entry name" value="P-loop containing nucleoside triphosphate hydrolases"/>
    <property type="match status" value="1"/>
</dbReference>
<organism evidence="1 2">
    <name type="scientific">Cohnella hashimotonis</name>
    <dbReference type="NCBI Taxonomy" id="2826895"/>
    <lineage>
        <taxon>Bacteria</taxon>
        <taxon>Bacillati</taxon>
        <taxon>Bacillota</taxon>
        <taxon>Bacilli</taxon>
        <taxon>Bacillales</taxon>
        <taxon>Paenibacillaceae</taxon>
        <taxon>Cohnella</taxon>
    </lineage>
</organism>
<dbReference type="PANTHER" id="PTHR37816:SF3">
    <property type="entry name" value="MODULATES DNA TOPOLOGY"/>
    <property type="match status" value="1"/>
</dbReference>
<sequence length="168" mass="20190">MERILIIGSAGSGKSTLSQRLGEQLNLPIIHLDRHYWKPNWIPTPNEEWDQFVIKAADQEQWIMDGNYSRTLNLRLKRADTVIFLDMPTWLCVYRIIKRRIKFHGKTRPDLNEGCPEKLDWVFFKWVWNYKQRSRTSVLDQIMHFKDNKRIIIVKSRQEAKGIMKQFM</sequence>
<dbReference type="PANTHER" id="PTHR37816">
    <property type="entry name" value="YALI0E33011P"/>
    <property type="match status" value="1"/>
</dbReference>
<comment type="caution">
    <text evidence="1">The sequence shown here is derived from an EMBL/GenBank/DDBJ whole genome shotgun (WGS) entry which is preliminary data.</text>
</comment>
<dbReference type="Gene3D" id="3.40.50.300">
    <property type="entry name" value="P-loop containing nucleotide triphosphate hydrolases"/>
    <property type="match status" value="1"/>
</dbReference>
<dbReference type="InterPro" id="IPR052922">
    <property type="entry name" value="Cytidylate_Kinase-2"/>
</dbReference>
<dbReference type="EMBL" id="JAGRPV010000001">
    <property type="protein sequence ID" value="MDI4646923.1"/>
    <property type="molecule type" value="Genomic_DNA"/>
</dbReference>
<evidence type="ECO:0000313" key="1">
    <source>
        <dbReference type="EMBL" id="MDI4646923.1"/>
    </source>
</evidence>
<protein>
    <submittedName>
        <fullName evidence="1">DNA topology modulation protein</fullName>
    </submittedName>
</protein>
<proteinExistence type="predicted"/>
<dbReference type="InterPro" id="IPR027417">
    <property type="entry name" value="P-loop_NTPase"/>
</dbReference>
<evidence type="ECO:0000313" key="2">
    <source>
        <dbReference type="Proteomes" id="UP001161691"/>
    </source>
</evidence>
<gene>
    <name evidence="1" type="ORF">KB449_18250</name>
</gene>
<keyword evidence="2" id="KW-1185">Reference proteome</keyword>
<name>A0ABT6TJA2_9BACL</name>
<reference evidence="1" key="1">
    <citation type="submission" date="2023-04" db="EMBL/GenBank/DDBJ databases">
        <title>Comparative genomic analysis of Cohnella hashimotonis sp. nov., isolated from the International Space Station.</title>
        <authorList>
            <person name="Venkateswaran K."/>
            <person name="Simpson A."/>
        </authorList>
    </citation>
    <scope>NUCLEOTIDE SEQUENCE</scope>
    <source>
        <strain evidence="1">F6_2S_P_1</strain>
    </source>
</reference>
<accession>A0ABT6TJA2</accession>
<dbReference type="Proteomes" id="UP001161691">
    <property type="component" value="Unassembled WGS sequence"/>
</dbReference>